<dbReference type="InterPro" id="IPR046887">
    <property type="entry name" value="RsmE_PUA-like"/>
</dbReference>
<comment type="similarity">
    <text evidence="2 12">Belongs to the RNA methyltransferase RsmE family.</text>
</comment>
<dbReference type="EC" id="2.1.1.193" evidence="3 12"/>
<evidence type="ECO:0000256" key="5">
    <source>
        <dbReference type="ARBA" id="ARBA00022490"/>
    </source>
</evidence>
<comment type="catalytic activity">
    <reaction evidence="11 12">
        <text>uridine(1498) in 16S rRNA + S-adenosyl-L-methionine = N(3)-methyluridine(1498) in 16S rRNA + S-adenosyl-L-homocysteine + H(+)</text>
        <dbReference type="Rhea" id="RHEA:42920"/>
        <dbReference type="Rhea" id="RHEA-COMP:10283"/>
        <dbReference type="Rhea" id="RHEA-COMP:10284"/>
        <dbReference type="ChEBI" id="CHEBI:15378"/>
        <dbReference type="ChEBI" id="CHEBI:57856"/>
        <dbReference type="ChEBI" id="CHEBI:59789"/>
        <dbReference type="ChEBI" id="CHEBI:65315"/>
        <dbReference type="ChEBI" id="CHEBI:74502"/>
        <dbReference type="EC" id="2.1.1.193"/>
    </reaction>
</comment>
<keyword evidence="8 12" id="KW-0808">Transferase</keyword>
<dbReference type="NCBIfam" id="NF008696">
    <property type="entry name" value="PRK11713.3-5"/>
    <property type="match status" value="1"/>
</dbReference>
<feature type="domain" description="Ribosomal RNA small subunit methyltransferase E methyltransferase" evidence="14">
    <location>
        <begin position="223"/>
        <end position="285"/>
    </location>
</feature>
<evidence type="ECO:0000256" key="10">
    <source>
        <dbReference type="ARBA" id="ARBA00025699"/>
    </source>
</evidence>
<dbReference type="EMBL" id="SRXW01000001">
    <property type="protein sequence ID" value="TGY89927.1"/>
    <property type="molecule type" value="Genomic_DNA"/>
</dbReference>
<evidence type="ECO:0000313" key="17">
    <source>
        <dbReference type="Proteomes" id="UP000308054"/>
    </source>
</evidence>
<dbReference type="InterPro" id="IPR029028">
    <property type="entry name" value="Alpha/beta_knot_MTases"/>
</dbReference>
<dbReference type="Pfam" id="PF04452">
    <property type="entry name" value="Methyltrans_RNA"/>
    <property type="match status" value="2"/>
</dbReference>
<keyword evidence="6 12" id="KW-0698">rRNA processing</keyword>
<dbReference type="InterPro" id="IPR029026">
    <property type="entry name" value="tRNA_m1G_MTases_N"/>
</dbReference>
<evidence type="ECO:0000256" key="12">
    <source>
        <dbReference type="PIRNR" id="PIRNR015601"/>
    </source>
</evidence>
<evidence type="ECO:0000256" key="6">
    <source>
        <dbReference type="ARBA" id="ARBA00022552"/>
    </source>
</evidence>
<evidence type="ECO:0000256" key="8">
    <source>
        <dbReference type="ARBA" id="ARBA00022679"/>
    </source>
</evidence>
<sequence length="295" mass="31769">MSVEPRLYIDEPLSQGAEIALGKEAAHYLVTVMRRGEGAGVRLFNGRDGEWRAVVSQASRKSAVLGVEKQLREQASVPDLALYFAPVKRARTDFIVEKATELGAASITAVMTRRTIAETVRTDRLAANAKEAAEQTERLDLPAIGEPVALDRLLDGWDTNRKLVFCDEAGEEGEKPWGGQEGRARPMLEVLQEHRYAPPLAGELSRPQAVTEGADNAAAPPSALRATSSGGGGQQRWAILIGPEGGFDPGERELLRSKPFCIPVTLGPRILRADTAAAAALALWQAVLGDWNTSL</sequence>
<reference evidence="16 17" key="1">
    <citation type="journal article" date="2017" name="Int. J. Syst. Evol. Microbiol.">
        <title>Marinicauda algicola sp. nov., isolated from a marine red alga Rhodosorus marinus.</title>
        <authorList>
            <person name="Jeong S.E."/>
            <person name="Jeon S.H."/>
            <person name="Chun B.H."/>
            <person name="Kim D.W."/>
            <person name="Jeon C.O."/>
        </authorList>
    </citation>
    <scope>NUCLEOTIDE SEQUENCE [LARGE SCALE GENOMIC DNA]</scope>
    <source>
        <strain evidence="16 17">JCM 31718</strain>
    </source>
</reference>
<name>A0A4S2H2V5_9PROT</name>
<comment type="function">
    <text evidence="10 12">Specifically methylates the N3 position of the uracil ring of uridine 1498 (m3U1498) in 16S rRNA. Acts on the fully assembled 30S ribosomal subunit.</text>
</comment>
<dbReference type="PIRSF" id="PIRSF015601">
    <property type="entry name" value="MTase_slr0722"/>
    <property type="match status" value="1"/>
</dbReference>
<dbReference type="CDD" id="cd18084">
    <property type="entry name" value="RsmE-like"/>
    <property type="match status" value="1"/>
</dbReference>
<dbReference type="Proteomes" id="UP000308054">
    <property type="component" value="Unassembled WGS sequence"/>
</dbReference>
<proteinExistence type="inferred from homology"/>
<evidence type="ECO:0000256" key="3">
    <source>
        <dbReference type="ARBA" id="ARBA00012328"/>
    </source>
</evidence>
<dbReference type="PANTHER" id="PTHR30027:SF3">
    <property type="entry name" value="16S RRNA (URACIL(1498)-N(3))-METHYLTRANSFERASE"/>
    <property type="match status" value="1"/>
</dbReference>
<protein>
    <recommendedName>
        <fullName evidence="4 12">Ribosomal RNA small subunit methyltransferase E</fullName>
        <ecNumber evidence="3 12">2.1.1.193</ecNumber>
    </recommendedName>
</protein>
<evidence type="ECO:0000256" key="11">
    <source>
        <dbReference type="ARBA" id="ARBA00047944"/>
    </source>
</evidence>
<comment type="caution">
    <text evidence="16">The sequence shown here is derived from an EMBL/GenBank/DDBJ whole genome shotgun (WGS) entry which is preliminary data.</text>
</comment>
<keyword evidence="5 12" id="KW-0963">Cytoplasm</keyword>
<dbReference type="Gene3D" id="2.40.240.20">
    <property type="entry name" value="Hypothetical PUA domain-like, domain 1"/>
    <property type="match status" value="1"/>
</dbReference>
<dbReference type="GO" id="GO:0070475">
    <property type="term" value="P:rRNA base methylation"/>
    <property type="evidence" value="ECO:0007669"/>
    <property type="project" value="TreeGrafter"/>
</dbReference>
<keyword evidence="7 12" id="KW-0489">Methyltransferase</keyword>
<evidence type="ECO:0000256" key="13">
    <source>
        <dbReference type="SAM" id="MobiDB-lite"/>
    </source>
</evidence>
<dbReference type="InterPro" id="IPR046886">
    <property type="entry name" value="RsmE_MTase_dom"/>
</dbReference>
<feature type="domain" description="Ribosomal RNA small subunit methyltransferase E PUA-like" evidence="15">
    <location>
        <begin position="22"/>
        <end position="66"/>
    </location>
</feature>
<evidence type="ECO:0000256" key="4">
    <source>
        <dbReference type="ARBA" id="ARBA00013673"/>
    </source>
</evidence>
<evidence type="ECO:0000256" key="2">
    <source>
        <dbReference type="ARBA" id="ARBA00005528"/>
    </source>
</evidence>
<dbReference type="Pfam" id="PF20260">
    <property type="entry name" value="PUA_4"/>
    <property type="match status" value="1"/>
</dbReference>
<dbReference type="SUPFAM" id="SSF75217">
    <property type="entry name" value="alpha/beta knot"/>
    <property type="match status" value="1"/>
</dbReference>
<dbReference type="PANTHER" id="PTHR30027">
    <property type="entry name" value="RIBOSOMAL RNA SMALL SUBUNIT METHYLTRANSFERASE E"/>
    <property type="match status" value="1"/>
</dbReference>
<dbReference type="GO" id="GO:0005737">
    <property type="term" value="C:cytoplasm"/>
    <property type="evidence" value="ECO:0007669"/>
    <property type="project" value="UniProtKB-SubCell"/>
</dbReference>
<evidence type="ECO:0000256" key="9">
    <source>
        <dbReference type="ARBA" id="ARBA00022691"/>
    </source>
</evidence>
<feature type="region of interest" description="Disordered" evidence="13">
    <location>
        <begin position="208"/>
        <end position="235"/>
    </location>
</feature>
<dbReference type="InterPro" id="IPR006700">
    <property type="entry name" value="RsmE"/>
</dbReference>
<keyword evidence="9 12" id="KW-0949">S-adenosyl-L-methionine</keyword>
<organism evidence="16 17">
    <name type="scientific">Marinicauda algicola</name>
    <dbReference type="NCBI Taxonomy" id="2029849"/>
    <lineage>
        <taxon>Bacteria</taxon>
        <taxon>Pseudomonadati</taxon>
        <taxon>Pseudomonadota</taxon>
        <taxon>Alphaproteobacteria</taxon>
        <taxon>Maricaulales</taxon>
        <taxon>Maricaulaceae</taxon>
        <taxon>Marinicauda</taxon>
    </lineage>
</organism>
<evidence type="ECO:0000256" key="7">
    <source>
        <dbReference type="ARBA" id="ARBA00022603"/>
    </source>
</evidence>
<dbReference type="NCBIfam" id="TIGR00046">
    <property type="entry name" value="RsmE family RNA methyltransferase"/>
    <property type="match status" value="1"/>
</dbReference>
<feature type="domain" description="Ribosomal RNA small subunit methyltransferase E methyltransferase" evidence="14">
    <location>
        <begin position="79"/>
        <end position="174"/>
    </location>
</feature>
<comment type="subcellular location">
    <subcellularLocation>
        <location evidence="1 12">Cytoplasm</location>
    </subcellularLocation>
</comment>
<gene>
    <name evidence="16" type="ORF">E5163_01955</name>
</gene>
<evidence type="ECO:0000259" key="14">
    <source>
        <dbReference type="Pfam" id="PF04452"/>
    </source>
</evidence>
<dbReference type="Gene3D" id="3.40.1280.10">
    <property type="match status" value="1"/>
</dbReference>
<dbReference type="InterPro" id="IPR015947">
    <property type="entry name" value="PUA-like_sf"/>
</dbReference>
<accession>A0A4S2H2V5</accession>
<dbReference type="GO" id="GO:0070042">
    <property type="term" value="F:rRNA (uridine-N3-)-methyltransferase activity"/>
    <property type="evidence" value="ECO:0007669"/>
    <property type="project" value="TreeGrafter"/>
</dbReference>
<evidence type="ECO:0000313" key="16">
    <source>
        <dbReference type="EMBL" id="TGY89927.1"/>
    </source>
</evidence>
<dbReference type="RefSeq" id="WP_135994424.1">
    <property type="nucleotide sequence ID" value="NZ_CP071057.1"/>
</dbReference>
<dbReference type="AlphaFoldDB" id="A0A4S2H2V5"/>
<evidence type="ECO:0000256" key="1">
    <source>
        <dbReference type="ARBA" id="ARBA00004496"/>
    </source>
</evidence>
<dbReference type="SUPFAM" id="SSF88697">
    <property type="entry name" value="PUA domain-like"/>
    <property type="match status" value="1"/>
</dbReference>
<evidence type="ECO:0000259" key="15">
    <source>
        <dbReference type="Pfam" id="PF20260"/>
    </source>
</evidence>
<keyword evidence="17" id="KW-1185">Reference proteome</keyword>
<dbReference type="OrthoDB" id="9815641at2"/>